<dbReference type="AlphaFoldDB" id="A0A3P6G6A6"/>
<name>A0A3P6G6A6_BRAOL</name>
<sequence>MQKMSRLAQVLIGTERVYDLVNHIGGVFRYFIVDVVDPGSTPDVARCGRKLGDI</sequence>
<organism evidence="1">
    <name type="scientific">Brassica oleracea</name>
    <name type="common">Wild cabbage</name>
    <dbReference type="NCBI Taxonomy" id="3712"/>
    <lineage>
        <taxon>Eukaryota</taxon>
        <taxon>Viridiplantae</taxon>
        <taxon>Streptophyta</taxon>
        <taxon>Embryophyta</taxon>
        <taxon>Tracheophyta</taxon>
        <taxon>Spermatophyta</taxon>
        <taxon>Magnoliopsida</taxon>
        <taxon>eudicotyledons</taxon>
        <taxon>Gunneridae</taxon>
        <taxon>Pentapetalae</taxon>
        <taxon>rosids</taxon>
        <taxon>malvids</taxon>
        <taxon>Brassicales</taxon>
        <taxon>Brassicaceae</taxon>
        <taxon>Brassiceae</taxon>
        <taxon>Brassica</taxon>
    </lineage>
</organism>
<evidence type="ECO:0000313" key="1">
    <source>
        <dbReference type="EMBL" id="VDD60570.1"/>
    </source>
</evidence>
<reference evidence="1" key="1">
    <citation type="submission" date="2018-11" db="EMBL/GenBank/DDBJ databases">
        <authorList>
            <consortium name="Genoscope - CEA"/>
            <person name="William W."/>
        </authorList>
    </citation>
    <scope>NUCLEOTIDE SEQUENCE</scope>
</reference>
<proteinExistence type="predicted"/>
<gene>
    <name evidence="1" type="ORF">BOLC6T36023H</name>
</gene>
<protein>
    <submittedName>
        <fullName evidence="1">Uncharacterized protein</fullName>
    </submittedName>
</protein>
<accession>A0A3P6G6A6</accession>
<dbReference type="EMBL" id="LR031880">
    <property type="protein sequence ID" value="VDD60570.1"/>
    <property type="molecule type" value="Genomic_DNA"/>
</dbReference>